<dbReference type="PANTHER" id="PTHR11360:SF317">
    <property type="entry name" value="MAJOR FACILITATOR SUPERFAMILY (MFS) PROFILE DOMAIN-CONTAINING PROTEIN-RELATED"/>
    <property type="match status" value="1"/>
</dbReference>
<protein>
    <submittedName>
        <fullName evidence="4">Inner membrane protein yhjX</fullName>
    </submittedName>
</protein>
<dbReference type="AlphaFoldDB" id="A0A0B7HH67"/>
<evidence type="ECO:0000256" key="1">
    <source>
        <dbReference type="ARBA" id="ARBA00022692"/>
    </source>
</evidence>
<dbReference type="Pfam" id="PF07690">
    <property type="entry name" value="MFS_1"/>
    <property type="match status" value="1"/>
</dbReference>
<keyword evidence="1" id="KW-0812">Transmembrane</keyword>
<evidence type="ECO:0000256" key="3">
    <source>
        <dbReference type="ARBA" id="ARBA00023136"/>
    </source>
</evidence>
<dbReference type="SUPFAM" id="SSF103473">
    <property type="entry name" value="MFS general substrate transporter"/>
    <property type="match status" value="1"/>
</dbReference>
<dbReference type="PROSITE" id="PS50850">
    <property type="entry name" value="MFS"/>
    <property type="match status" value="1"/>
</dbReference>
<dbReference type="PANTHER" id="PTHR11360">
    <property type="entry name" value="MONOCARBOXYLATE TRANSPORTER"/>
    <property type="match status" value="1"/>
</dbReference>
<dbReference type="Gene3D" id="1.20.1250.20">
    <property type="entry name" value="MFS general substrate transporter like domains"/>
    <property type="match status" value="2"/>
</dbReference>
<dbReference type="GO" id="GO:0022857">
    <property type="term" value="F:transmembrane transporter activity"/>
    <property type="evidence" value="ECO:0007669"/>
    <property type="project" value="InterPro"/>
</dbReference>
<dbReference type="InterPro" id="IPR011701">
    <property type="entry name" value="MFS"/>
</dbReference>
<dbReference type="EMBL" id="CDOE01000066">
    <property type="protein sequence ID" value="CEN37197.1"/>
    <property type="molecule type" value="Genomic_DNA"/>
</dbReference>
<reference evidence="4 5" key="1">
    <citation type="submission" date="2015-01" db="EMBL/GenBank/DDBJ databases">
        <authorList>
            <person name="Xiang T."/>
            <person name="Song Y."/>
            <person name="Huang L."/>
            <person name="Wang B."/>
            <person name="Wu P."/>
        </authorList>
    </citation>
    <scope>NUCLEOTIDE SEQUENCE [LARGE SCALE GENOMIC DNA]</scope>
    <source>
        <strain evidence="4 5">Cc12</strain>
    </source>
</reference>
<gene>
    <name evidence="4" type="ORF">CCAN12_690021</name>
</gene>
<dbReference type="GeneID" id="69580383"/>
<sequence>MSNAWKIAFIGTIIHLFLGTVYAWSFFQVPIMELTQWNNLQTTMAFSLTILSLGITASWAGGKLERYGTTKLTIMGGLLFGLGYILASLALERTHLWGFYVSFGLVSGCGLGLAYVTPVAVVSQWFSKKQGLATGMVVMGFGLGAFLMSKILAPLFFELTGQNVALSFRYFGIGFMLIIPLLGMFLKLPTNINSSHHSVNEITSTQKSSGKALLIWLIFTLNIIVGMIFLSFQSPLLQELILKEEASVSKETLTAAGATLIAVSAFFNGIGRLLWASLSDKIGRIIAFRWLIALEVICFSLLIVTQNVVLFCVLVCLVLLCYGGGFGILPSLIKDEFGAERMPKIYGIMLTGWGIGGVIGALSTAFLKDTFAHSAGMYAFCAGLVTVIIALAISFLVKVRKP</sequence>
<name>A0A0B7HH67_9FLAO</name>
<dbReference type="InterPro" id="IPR020846">
    <property type="entry name" value="MFS_dom"/>
</dbReference>
<accession>A0A0B7HH67</accession>
<evidence type="ECO:0000313" key="4">
    <source>
        <dbReference type="EMBL" id="CEN37197.1"/>
    </source>
</evidence>
<dbReference type="InterPro" id="IPR050327">
    <property type="entry name" value="Proton-linked_MCT"/>
</dbReference>
<dbReference type="RefSeq" id="WP_042000534.1">
    <property type="nucleotide sequence ID" value="NZ_CP022382.1"/>
</dbReference>
<keyword evidence="3" id="KW-0472">Membrane</keyword>
<keyword evidence="2" id="KW-1133">Transmembrane helix</keyword>
<dbReference type="Proteomes" id="UP000044026">
    <property type="component" value="Unassembled WGS sequence"/>
</dbReference>
<proteinExistence type="predicted"/>
<evidence type="ECO:0000313" key="5">
    <source>
        <dbReference type="Proteomes" id="UP000044026"/>
    </source>
</evidence>
<dbReference type="InterPro" id="IPR036259">
    <property type="entry name" value="MFS_trans_sf"/>
</dbReference>
<organism evidence="4 5">
    <name type="scientific">Capnocytophaga canimorsus</name>
    <dbReference type="NCBI Taxonomy" id="28188"/>
    <lineage>
        <taxon>Bacteria</taxon>
        <taxon>Pseudomonadati</taxon>
        <taxon>Bacteroidota</taxon>
        <taxon>Flavobacteriia</taxon>
        <taxon>Flavobacteriales</taxon>
        <taxon>Flavobacteriaceae</taxon>
        <taxon>Capnocytophaga</taxon>
    </lineage>
</organism>
<evidence type="ECO:0000256" key="2">
    <source>
        <dbReference type="ARBA" id="ARBA00022989"/>
    </source>
</evidence>